<dbReference type="AlphaFoldDB" id="A0A558ADT9"/>
<sequence>MRNPVGPILRMGDEIDKVVAAIEDDNPGKEIEVIDRGSYVRVQGEDRITLTQETLRAYLGADYAIRSLEAIMSSFNGRIITTSDSITWEKVSARRDALAGKE</sequence>
<dbReference type="Pfam" id="PF02406">
    <property type="entry name" value="MmoB_DmpM"/>
    <property type="match status" value="1"/>
</dbReference>
<keyword evidence="3" id="KW-1185">Reference proteome</keyword>
<protein>
    <submittedName>
        <fullName evidence="2">Monooxygenase</fullName>
    </submittedName>
</protein>
<name>A0A558ADT9_9PSEU</name>
<dbReference type="InterPro" id="IPR036889">
    <property type="entry name" value="mOase_MmoB_DmpM_sf"/>
</dbReference>
<dbReference type="Proteomes" id="UP000318578">
    <property type="component" value="Unassembled WGS sequence"/>
</dbReference>
<keyword evidence="2" id="KW-0560">Oxidoreductase</keyword>
<evidence type="ECO:0000256" key="1">
    <source>
        <dbReference type="ARBA" id="ARBA00006313"/>
    </source>
</evidence>
<dbReference type="EMBL" id="VJZA01000018">
    <property type="protein sequence ID" value="TVT22383.1"/>
    <property type="molecule type" value="Genomic_DNA"/>
</dbReference>
<dbReference type="GO" id="GO:0004497">
    <property type="term" value="F:monooxygenase activity"/>
    <property type="evidence" value="ECO:0007669"/>
    <property type="project" value="UniProtKB-KW"/>
</dbReference>
<comment type="caution">
    <text evidence="2">The sequence shown here is derived from an EMBL/GenBank/DDBJ whole genome shotgun (WGS) entry which is preliminary data.</text>
</comment>
<comment type="similarity">
    <text evidence="1">Belongs to the TmoD/XamoD family.</text>
</comment>
<reference evidence="2 3" key="1">
    <citation type="submission" date="2019-07" db="EMBL/GenBank/DDBJ databases">
        <title>New species of Amycolatopsis and Streptomyces.</title>
        <authorList>
            <person name="Duangmal K."/>
            <person name="Teo W.F.A."/>
            <person name="Lipun K."/>
        </authorList>
    </citation>
    <scope>NUCLEOTIDE SEQUENCE [LARGE SCALE GENOMIC DNA]</scope>
    <source>
        <strain evidence="2 3">JCM 30562</strain>
    </source>
</reference>
<proteinExistence type="inferred from homology"/>
<keyword evidence="2" id="KW-0503">Monooxygenase</keyword>
<dbReference type="RefSeq" id="WP_144638114.1">
    <property type="nucleotide sequence ID" value="NZ_BNAX01000020.1"/>
</dbReference>
<dbReference type="Gene3D" id="3.90.56.10">
    <property type="entry name" value="Monooxygenase component MmoB/DmpM"/>
    <property type="match status" value="1"/>
</dbReference>
<dbReference type="InterPro" id="IPR003454">
    <property type="entry name" value="MOase_MmoB_DmpM"/>
</dbReference>
<evidence type="ECO:0000313" key="2">
    <source>
        <dbReference type="EMBL" id="TVT22383.1"/>
    </source>
</evidence>
<dbReference type="OrthoDB" id="9805636at2"/>
<organism evidence="2 3">
    <name type="scientific">Amycolatopsis acidiphila</name>
    <dbReference type="NCBI Taxonomy" id="715473"/>
    <lineage>
        <taxon>Bacteria</taxon>
        <taxon>Bacillati</taxon>
        <taxon>Actinomycetota</taxon>
        <taxon>Actinomycetes</taxon>
        <taxon>Pseudonocardiales</taxon>
        <taxon>Pseudonocardiaceae</taxon>
        <taxon>Amycolatopsis</taxon>
    </lineage>
</organism>
<dbReference type="SUPFAM" id="SSF56029">
    <property type="entry name" value="Monooxygenase (hydroxylase) regulatory protein"/>
    <property type="match status" value="1"/>
</dbReference>
<evidence type="ECO:0000313" key="3">
    <source>
        <dbReference type="Proteomes" id="UP000318578"/>
    </source>
</evidence>
<accession>A0A558ADT9</accession>
<gene>
    <name evidence="2" type="ORF">FNH06_13385</name>
</gene>